<keyword evidence="4" id="KW-0067">ATP-binding</keyword>
<dbReference type="EMBL" id="DUFG01000027">
    <property type="protein sequence ID" value="HIH08802.1"/>
    <property type="molecule type" value="Genomic_DNA"/>
</dbReference>
<evidence type="ECO:0000313" key="7">
    <source>
        <dbReference type="EMBL" id="HIH08802.1"/>
    </source>
</evidence>
<dbReference type="SMART" id="SM00891">
    <property type="entry name" value="ERCC4"/>
    <property type="match status" value="1"/>
</dbReference>
<dbReference type="Gene3D" id="3.40.50.10130">
    <property type="match status" value="1"/>
</dbReference>
<organism evidence="7 8">
    <name type="scientific">Candidatus Iainarchaeum sp</name>
    <dbReference type="NCBI Taxonomy" id="3101447"/>
    <lineage>
        <taxon>Archaea</taxon>
        <taxon>Candidatus Iainarchaeota</taxon>
        <taxon>Candidatus Iainarchaeia</taxon>
        <taxon>Candidatus Iainarchaeales</taxon>
        <taxon>Candidatus Iainarchaeaceae</taxon>
        <taxon>Candidatus Iainarchaeum</taxon>
    </lineage>
</organism>
<dbReference type="Pfam" id="PF00271">
    <property type="entry name" value="Helicase_C"/>
    <property type="match status" value="1"/>
</dbReference>
<dbReference type="Gene3D" id="1.10.150.20">
    <property type="entry name" value="5' to 3' exonuclease, C-terminal subdomain"/>
    <property type="match status" value="1"/>
</dbReference>
<dbReference type="Proteomes" id="UP000577419">
    <property type="component" value="Unassembled WGS sequence"/>
</dbReference>
<dbReference type="InterPro" id="IPR014001">
    <property type="entry name" value="Helicase_ATP-bd"/>
</dbReference>
<dbReference type="PANTHER" id="PTHR14025">
    <property type="entry name" value="FANCONI ANEMIA GROUP M FANCM FAMILY MEMBER"/>
    <property type="match status" value="1"/>
</dbReference>
<dbReference type="PROSITE" id="PS51192">
    <property type="entry name" value="HELICASE_ATP_BIND_1"/>
    <property type="match status" value="1"/>
</dbReference>
<name>A0A7J4ITM3_9ARCH</name>
<gene>
    <name evidence="7" type="ORF">HA237_05545</name>
</gene>
<dbReference type="GO" id="GO:0006259">
    <property type="term" value="P:DNA metabolic process"/>
    <property type="evidence" value="ECO:0007669"/>
    <property type="project" value="UniProtKB-ARBA"/>
</dbReference>
<dbReference type="PROSITE" id="PS51194">
    <property type="entry name" value="HELICASE_CTER"/>
    <property type="match status" value="1"/>
</dbReference>
<feature type="domain" description="Helicase ATP-binding" evidence="5">
    <location>
        <begin position="25"/>
        <end position="193"/>
    </location>
</feature>
<evidence type="ECO:0000256" key="1">
    <source>
        <dbReference type="ARBA" id="ARBA00022741"/>
    </source>
</evidence>
<dbReference type="NCBIfam" id="NF010337">
    <property type="entry name" value="PRK13766.1"/>
    <property type="match status" value="1"/>
</dbReference>
<dbReference type="GO" id="GO:0016787">
    <property type="term" value="F:hydrolase activity"/>
    <property type="evidence" value="ECO:0007669"/>
    <property type="project" value="UniProtKB-KW"/>
</dbReference>
<dbReference type="Gene3D" id="1.20.1320.20">
    <property type="entry name" value="hef helicase domain"/>
    <property type="match status" value="1"/>
</dbReference>
<dbReference type="GO" id="GO:0003677">
    <property type="term" value="F:DNA binding"/>
    <property type="evidence" value="ECO:0007669"/>
    <property type="project" value="InterPro"/>
</dbReference>
<dbReference type="PANTHER" id="PTHR14025:SF20">
    <property type="entry name" value="FANCONI ANEMIA GROUP M PROTEIN"/>
    <property type="match status" value="1"/>
</dbReference>
<dbReference type="SUPFAM" id="SSF52540">
    <property type="entry name" value="P-loop containing nucleoside triphosphate hydrolases"/>
    <property type="match status" value="1"/>
</dbReference>
<reference evidence="8" key="1">
    <citation type="journal article" date="2020" name="bioRxiv">
        <title>A rank-normalized archaeal taxonomy based on genome phylogeny resolves widespread incomplete and uneven classifications.</title>
        <authorList>
            <person name="Rinke C."/>
            <person name="Chuvochina M."/>
            <person name="Mussig A.J."/>
            <person name="Chaumeil P.-A."/>
            <person name="Waite D.W."/>
            <person name="Whitman W.B."/>
            <person name="Parks D.H."/>
            <person name="Hugenholtz P."/>
        </authorList>
    </citation>
    <scope>NUCLEOTIDE SEQUENCE [LARGE SCALE GENOMIC DNA]</scope>
</reference>
<keyword evidence="3 7" id="KW-0347">Helicase</keyword>
<dbReference type="GO" id="GO:0140097">
    <property type="term" value="F:catalytic activity, acting on DNA"/>
    <property type="evidence" value="ECO:0007669"/>
    <property type="project" value="UniProtKB-ARBA"/>
</dbReference>
<feature type="domain" description="Helicase C-terminal" evidence="6">
    <location>
        <begin position="357"/>
        <end position="527"/>
    </location>
</feature>
<comment type="caution">
    <text evidence="7">The sequence shown here is derived from an EMBL/GenBank/DDBJ whole genome shotgun (WGS) entry which is preliminary data.</text>
</comment>
<dbReference type="GO" id="GO:0004518">
    <property type="term" value="F:nuclease activity"/>
    <property type="evidence" value="ECO:0007669"/>
    <property type="project" value="InterPro"/>
</dbReference>
<dbReference type="InterPro" id="IPR011545">
    <property type="entry name" value="DEAD/DEAH_box_helicase_dom"/>
</dbReference>
<sequence length="750" mass="84930">MPEFISHPLIKENSIQSRLYQEVLVARVLEKGNTLIVAPTALGKTIIAIMASAFVLEKNRQKKVLFLAPTKPLAVQHEKSFRKFLKLPEKEITLLTGAVAPKERAKAWENSSIIAATPQTIENDLMAGRVSLQDVGLIIFDEAHRAVKDYGYVFIAQQYIKKALSPHILALTASPGSEEEKIQDVCKNLFIQNVEIKTSESADVKPYSQEIEFQWIRVELPQVFQEIKQLLEIFMKEQLLFMKKLGYARTINSKYFGKKQLLELQAIIRRDIGLKAKEHPQVYVAASRIAALLKISHAHTLLETQGIFSLEDYFHRMKEASGKNTSKALKFLLNDDGIQEALLLSGKLKQQGINHPKLLKLKEILEKQFLENPESRVLVFNHYRDSIKYLEKYLKGFTSIRATRFVGQADKGNEKGMTQKEQIKLLEEFREGKFNCLLCSSVAEEGLDIPSVDLVVLYEAVPSEIRSIQRRGRTGRFGKGKVIGLLAKGTRDEIFYYSSVAKERRMQETLHGMQNSSSLPKQSTLVKYIEKAKEQVLVYVDTREQSSSVSKTLSEMGALIKVKQLEVGDFVLSDDVVVERKTVEDFLQSMVDGRLFTQLMKMSENYASPLVLVEGSRSDLFSLRDIHRNAIIGALSSIALNYKVPVLFTEDENETAEFLMVIARREQLAAEKDIRLRVGRKGLTLAEQQRFIAESLPLVGPTLAKSLLKHFGSIKGIVDADEKQLQEIEKLGPKKAKQIMKVLGEKYKEE</sequence>
<dbReference type="Gene3D" id="3.40.50.300">
    <property type="entry name" value="P-loop containing nucleotide triphosphate hydrolases"/>
    <property type="match status" value="2"/>
</dbReference>
<accession>A0A7J4ITM3</accession>
<evidence type="ECO:0000256" key="3">
    <source>
        <dbReference type="ARBA" id="ARBA00022806"/>
    </source>
</evidence>
<dbReference type="InterPro" id="IPR011335">
    <property type="entry name" value="Restrct_endonuc-II-like"/>
</dbReference>
<dbReference type="Pfam" id="PF21210">
    <property type="entry name" value="RNA_helicase_helical"/>
    <property type="match status" value="1"/>
</dbReference>
<dbReference type="Pfam" id="PF02732">
    <property type="entry name" value="ERCC4"/>
    <property type="match status" value="1"/>
</dbReference>
<dbReference type="SUPFAM" id="SSF47781">
    <property type="entry name" value="RuvA domain 2-like"/>
    <property type="match status" value="1"/>
</dbReference>
<dbReference type="InterPro" id="IPR006166">
    <property type="entry name" value="ERCC4_domain"/>
</dbReference>
<dbReference type="SMART" id="SM00490">
    <property type="entry name" value="HELICc"/>
    <property type="match status" value="1"/>
</dbReference>
<evidence type="ECO:0000313" key="8">
    <source>
        <dbReference type="Proteomes" id="UP000577419"/>
    </source>
</evidence>
<dbReference type="InterPro" id="IPR027417">
    <property type="entry name" value="P-loop_NTPase"/>
</dbReference>
<dbReference type="SUPFAM" id="SSF52980">
    <property type="entry name" value="Restriction endonuclease-like"/>
    <property type="match status" value="1"/>
</dbReference>
<keyword evidence="2" id="KW-0378">Hydrolase</keyword>
<evidence type="ECO:0000256" key="2">
    <source>
        <dbReference type="ARBA" id="ARBA00022801"/>
    </source>
</evidence>
<dbReference type="CDD" id="cd20075">
    <property type="entry name" value="XPF_nuclease_XPF_arch"/>
    <property type="match status" value="1"/>
</dbReference>
<dbReference type="InterPro" id="IPR041755">
    <property type="entry name" value="Hef_ID"/>
</dbReference>
<keyword evidence="1" id="KW-0547">Nucleotide-binding</keyword>
<dbReference type="InterPro" id="IPR010994">
    <property type="entry name" value="RuvA_2-like"/>
</dbReference>
<dbReference type="Pfam" id="PF00270">
    <property type="entry name" value="DEAD"/>
    <property type="match status" value="1"/>
</dbReference>
<dbReference type="GO" id="GO:0005524">
    <property type="term" value="F:ATP binding"/>
    <property type="evidence" value="ECO:0007669"/>
    <property type="project" value="UniProtKB-KW"/>
</dbReference>
<dbReference type="Pfam" id="PF14520">
    <property type="entry name" value="HHH_5"/>
    <property type="match status" value="1"/>
</dbReference>
<dbReference type="SMART" id="SM00487">
    <property type="entry name" value="DEXDc"/>
    <property type="match status" value="1"/>
</dbReference>
<evidence type="ECO:0000256" key="4">
    <source>
        <dbReference type="ARBA" id="ARBA00022840"/>
    </source>
</evidence>
<protein>
    <submittedName>
        <fullName evidence="7">DEAD/DEAH box helicase</fullName>
    </submittedName>
</protein>
<dbReference type="InterPro" id="IPR001650">
    <property type="entry name" value="Helicase_C-like"/>
</dbReference>
<dbReference type="AlphaFoldDB" id="A0A7J4ITM3"/>
<proteinExistence type="predicted"/>
<evidence type="ECO:0000259" key="5">
    <source>
        <dbReference type="PROSITE" id="PS51192"/>
    </source>
</evidence>
<dbReference type="GO" id="GO:0004386">
    <property type="term" value="F:helicase activity"/>
    <property type="evidence" value="ECO:0007669"/>
    <property type="project" value="UniProtKB-KW"/>
</dbReference>
<evidence type="ECO:0000259" key="6">
    <source>
        <dbReference type="PROSITE" id="PS51194"/>
    </source>
</evidence>